<feature type="compositionally biased region" description="Basic and acidic residues" evidence="6">
    <location>
        <begin position="377"/>
        <end position="387"/>
    </location>
</feature>
<proteinExistence type="inferred from homology"/>
<evidence type="ECO:0000313" key="8">
    <source>
        <dbReference type="EMBL" id="MBX0302246.1"/>
    </source>
</evidence>
<sequence>MDTERTAVRERFGAPGIVWWLLGLAVFGVLAWVGLSYIGWLVFGLFTYYVARPIARRIETRVGSPTLSAGLTLAFIIVPIVLFIAAFLSIAVGQALQLLGGQPAQQLLARLPIQTQTLPTDPVQVAVVVLQDPAVSTALGQFGVAVGAAGATLFNVFLALIFAFFLLTSDEALAGWFRTNVFGADSLAAGYLRRVDAGLTSIYFGYTLTIFVVIVLAAVIYTVFNAVAPGDLTIPQAVLLAVITGIFTLIPLLGRSIIYAFIVALLAVQALAVDTALLWVPIAFFALMVLVFDNVIRTYVRPYLSGKAYHMALVMFAYLLGPALFGWYGIFLGPLVMVVTVEFITDILPRLSGVAPEAPDGADADDLAEPPVEETDTADRGGETPSD</sequence>
<dbReference type="RefSeq" id="WP_220586490.1">
    <property type="nucleotide sequence ID" value="NZ_RKLQ01000001.1"/>
</dbReference>
<protein>
    <submittedName>
        <fullName evidence="8">AI-2E family transporter</fullName>
    </submittedName>
</protein>
<accession>A0A8J8C6F6</accession>
<dbReference type="GO" id="GO:0016020">
    <property type="term" value="C:membrane"/>
    <property type="evidence" value="ECO:0007669"/>
    <property type="project" value="UniProtKB-SubCell"/>
</dbReference>
<dbReference type="Pfam" id="PF01594">
    <property type="entry name" value="AI-2E_transport"/>
    <property type="match status" value="1"/>
</dbReference>
<feature type="transmembrane region" description="Helical" evidence="7">
    <location>
        <begin position="233"/>
        <end position="250"/>
    </location>
</feature>
<feature type="region of interest" description="Disordered" evidence="6">
    <location>
        <begin position="357"/>
        <end position="387"/>
    </location>
</feature>
<dbReference type="Proteomes" id="UP000783863">
    <property type="component" value="Unassembled WGS sequence"/>
</dbReference>
<dbReference type="EMBL" id="RKLQ01000001">
    <property type="protein sequence ID" value="MBX0302246.1"/>
    <property type="molecule type" value="Genomic_DNA"/>
</dbReference>
<evidence type="ECO:0000256" key="6">
    <source>
        <dbReference type="SAM" id="MobiDB-lite"/>
    </source>
</evidence>
<dbReference type="AlphaFoldDB" id="A0A8J8C6F6"/>
<feature type="transmembrane region" description="Helical" evidence="7">
    <location>
        <begin position="67"/>
        <end position="92"/>
    </location>
</feature>
<feature type="transmembrane region" description="Helical" evidence="7">
    <location>
        <begin position="142"/>
        <end position="168"/>
    </location>
</feature>
<evidence type="ECO:0000256" key="5">
    <source>
        <dbReference type="ARBA" id="ARBA00023136"/>
    </source>
</evidence>
<feature type="transmembrane region" description="Helical" evidence="7">
    <location>
        <begin position="308"/>
        <end position="330"/>
    </location>
</feature>
<feature type="compositionally biased region" description="Acidic residues" evidence="6">
    <location>
        <begin position="360"/>
        <end position="376"/>
    </location>
</feature>
<evidence type="ECO:0000256" key="3">
    <source>
        <dbReference type="ARBA" id="ARBA00022692"/>
    </source>
</evidence>
<keyword evidence="3 7" id="KW-0812">Transmembrane</keyword>
<feature type="transmembrane region" description="Helical" evidence="7">
    <location>
        <begin position="203"/>
        <end position="227"/>
    </location>
</feature>
<evidence type="ECO:0000256" key="4">
    <source>
        <dbReference type="ARBA" id="ARBA00022989"/>
    </source>
</evidence>
<evidence type="ECO:0000313" key="9">
    <source>
        <dbReference type="Proteomes" id="UP000783863"/>
    </source>
</evidence>
<feature type="transmembrane region" description="Helical" evidence="7">
    <location>
        <begin position="12"/>
        <end position="31"/>
    </location>
</feature>
<evidence type="ECO:0000256" key="1">
    <source>
        <dbReference type="ARBA" id="ARBA00004141"/>
    </source>
</evidence>
<comment type="similarity">
    <text evidence="2">Belongs to the autoinducer-2 exporter (AI-2E) (TC 2.A.86) family.</text>
</comment>
<dbReference type="InterPro" id="IPR002549">
    <property type="entry name" value="AI-2E-like"/>
</dbReference>
<evidence type="ECO:0000256" key="2">
    <source>
        <dbReference type="ARBA" id="ARBA00009773"/>
    </source>
</evidence>
<comment type="caution">
    <text evidence="8">The sequence shown here is derived from an EMBL/GenBank/DDBJ whole genome shotgun (WGS) entry which is preliminary data.</text>
</comment>
<evidence type="ECO:0000256" key="7">
    <source>
        <dbReference type="SAM" id="Phobius"/>
    </source>
</evidence>
<reference evidence="8" key="1">
    <citation type="submission" date="2021-06" db="EMBL/GenBank/DDBJ databases">
        <title>Halomicroarcula sp. F24A a new haloarchaeum isolated from saline soil.</title>
        <authorList>
            <person name="Duran-Viseras A."/>
            <person name="Sanchez-Porro C."/>
            <person name="Ventosa A."/>
        </authorList>
    </citation>
    <scope>NUCLEOTIDE SEQUENCE</scope>
    <source>
        <strain evidence="8">F24A</strain>
    </source>
</reference>
<gene>
    <name evidence="8" type="ORF">EGD98_01025</name>
</gene>
<keyword evidence="5 7" id="KW-0472">Membrane</keyword>
<keyword evidence="4 7" id="KW-1133">Transmembrane helix</keyword>
<feature type="transmembrane region" description="Helical" evidence="7">
    <location>
        <begin position="278"/>
        <end position="296"/>
    </location>
</feature>
<keyword evidence="9" id="KW-1185">Reference proteome</keyword>
<organism evidence="8 9">
    <name type="scientific">Haloarcula salinisoli</name>
    <dbReference type="NCBI Taxonomy" id="2487746"/>
    <lineage>
        <taxon>Archaea</taxon>
        <taxon>Methanobacteriati</taxon>
        <taxon>Methanobacteriota</taxon>
        <taxon>Stenosarchaea group</taxon>
        <taxon>Halobacteria</taxon>
        <taxon>Halobacteriales</taxon>
        <taxon>Haloarculaceae</taxon>
        <taxon>Haloarcula</taxon>
    </lineage>
</organism>
<feature type="transmembrane region" description="Helical" evidence="7">
    <location>
        <begin position="37"/>
        <end position="55"/>
    </location>
</feature>
<feature type="transmembrane region" description="Helical" evidence="7">
    <location>
        <begin position="257"/>
        <end position="272"/>
    </location>
</feature>
<comment type="subcellular location">
    <subcellularLocation>
        <location evidence="1">Membrane</location>
        <topology evidence="1">Multi-pass membrane protein</topology>
    </subcellularLocation>
</comment>
<name>A0A8J8C6F6_9EURY</name>